<comment type="caution">
    <text evidence="1">The sequence shown here is derived from an EMBL/GenBank/DDBJ whole genome shotgun (WGS) entry which is preliminary data.</text>
</comment>
<dbReference type="EMBL" id="JBELPY010000004">
    <property type="protein sequence ID" value="MFL9834221.1"/>
    <property type="molecule type" value="Genomic_DNA"/>
</dbReference>
<name>A0ABW8Y212_9FLAO</name>
<evidence type="ECO:0000313" key="2">
    <source>
        <dbReference type="Proteomes" id="UP001629058"/>
    </source>
</evidence>
<dbReference type="RefSeq" id="WP_408089838.1">
    <property type="nucleotide sequence ID" value="NZ_JBELPY010000004.1"/>
</dbReference>
<reference evidence="1 2" key="1">
    <citation type="submission" date="2024-06" db="EMBL/GenBank/DDBJ databases">
        <authorList>
            <person name="Kaempfer P."/>
            <person name="Viver T."/>
        </authorList>
    </citation>
    <scope>NUCLEOTIDE SEQUENCE [LARGE SCALE GENOMIC DNA]</scope>
    <source>
        <strain evidence="1 2">ST-37</strain>
    </source>
</reference>
<proteinExistence type="predicted"/>
<accession>A0ABW8Y212</accession>
<evidence type="ECO:0000313" key="1">
    <source>
        <dbReference type="EMBL" id="MFL9834221.1"/>
    </source>
</evidence>
<keyword evidence="2" id="KW-1185">Reference proteome</keyword>
<protein>
    <submittedName>
        <fullName evidence="1">Uncharacterized protein</fullName>
    </submittedName>
</protein>
<gene>
    <name evidence="1" type="ORF">ABS765_09280</name>
</gene>
<dbReference type="Proteomes" id="UP001629058">
    <property type="component" value="Unassembled WGS sequence"/>
</dbReference>
<sequence length="213" mass="25392">MKYYFFLLLIVSLPCYSQDKEQISNFIDGVYGNEYYFLEKNAKPILLSELNEDWSKSISANSRKLYTSVLKKQNINYINWQDYDLKNAILCESGIPIISEKNIPYDCILFIPKNLTRKEKQKIINIKKPAQFIIYSKVNWDENKRKEAYYSFLKNFKKQEKNETFKSIILSQPIFFDNYILISSHSSSRLSTCLFEQKINTFYKLDCESLNYR</sequence>
<organism evidence="1 2">
    <name type="scientific">Chryseobacterium terrae</name>
    <dbReference type="NCBI Taxonomy" id="3163299"/>
    <lineage>
        <taxon>Bacteria</taxon>
        <taxon>Pseudomonadati</taxon>
        <taxon>Bacteroidota</taxon>
        <taxon>Flavobacteriia</taxon>
        <taxon>Flavobacteriales</taxon>
        <taxon>Weeksellaceae</taxon>
        <taxon>Chryseobacterium group</taxon>
        <taxon>Chryseobacterium</taxon>
    </lineage>
</organism>